<proteinExistence type="predicted"/>
<protein>
    <recommendedName>
        <fullName evidence="3">Tyr recombinase domain-containing protein</fullName>
    </recommendedName>
</protein>
<organism evidence="1 2">
    <name type="scientific">Nonomuraea maheshkhaliensis</name>
    <dbReference type="NCBI Taxonomy" id="419590"/>
    <lineage>
        <taxon>Bacteria</taxon>
        <taxon>Bacillati</taxon>
        <taxon>Actinomycetota</taxon>
        <taxon>Actinomycetes</taxon>
        <taxon>Streptosporangiales</taxon>
        <taxon>Streptosporangiaceae</taxon>
        <taxon>Nonomuraea</taxon>
    </lineage>
</organism>
<dbReference type="Proteomes" id="UP001500064">
    <property type="component" value="Unassembled WGS sequence"/>
</dbReference>
<keyword evidence="2" id="KW-1185">Reference proteome</keyword>
<comment type="caution">
    <text evidence="1">The sequence shown here is derived from an EMBL/GenBank/DDBJ whole genome shotgun (WGS) entry which is preliminary data.</text>
</comment>
<gene>
    <name evidence="1" type="ORF">GCM10009733_109080</name>
</gene>
<evidence type="ECO:0008006" key="3">
    <source>
        <dbReference type="Google" id="ProtNLM"/>
    </source>
</evidence>
<name>A0ABP4TXZ6_9ACTN</name>
<sequence length="69" mass="7609">MGCAGIGRLLGVSGQGLPLEEISRLAGHKSTAVTEIVHREQIRPVVLRHGAIAMDDIFKESWSRTWTLR</sequence>
<accession>A0ABP4TXZ6</accession>
<evidence type="ECO:0000313" key="2">
    <source>
        <dbReference type="Proteomes" id="UP001500064"/>
    </source>
</evidence>
<dbReference type="EMBL" id="BAAAMU010000214">
    <property type="protein sequence ID" value="GAA1695723.1"/>
    <property type="molecule type" value="Genomic_DNA"/>
</dbReference>
<reference evidence="2" key="1">
    <citation type="journal article" date="2019" name="Int. J. Syst. Evol. Microbiol.">
        <title>The Global Catalogue of Microorganisms (GCM) 10K type strain sequencing project: providing services to taxonomists for standard genome sequencing and annotation.</title>
        <authorList>
            <consortium name="The Broad Institute Genomics Platform"/>
            <consortium name="The Broad Institute Genome Sequencing Center for Infectious Disease"/>
            <person name="Wu L."/>
            <person name="Ma J."/>
        </authorList>
    </citation>
    <scope>NUCLEOTIDE SEQUENCE [LARGE SCALE GENOMIC DNA]</scope>
    <source>
        <strain evidence="2">JCM 13929</strain>
    </source>
</reference>
<evidence type="ECO:0000313" key="1">
    <source>
        <dbReference type="EMBL" id="GAA1695723.1"/>
    </source>
</evidence>
<dbReference type="RefSeq" id="WP_346115237.1">
    <property type="nucleotide sequence ID" value="NZ_BAAAMU010000214.1"/>
</dbReference>